<dbReference type="CDD" id="cd14845">
    <property type="entry name" value="L-Ala-D-Glu_peptidase_like"/>
    <property type="match status" value="1"/>
</dbReference>
<name>A0AAJ0YEK0_PROMI</name>
<dbReference type="Gene3D" id="3.30.1380.10">
    <property type="match status" value="1"/>
</dbReference>
<dbReference type="InterPro" id="IPR009045">
    <property type="entry name" value="Zn_M74/Hedgehog-like"/>
</dbReference>
<dbReference type="AlphaFoldDB" id="A0AAJ0YEK0"/>
<accession>A0AAJ0YEK0</accession>
<evidence type="ECO:0000313" key="2">
    <source>
        <dbReference type="Proteomes" id="UP000195540"/>
    </source>
</evidence>
<reference evidence="1 2" key="1">
    <citation type="submission" date="2017-05" db="EMBL/GenBank/DDBJ databases">
        <title>Whole genome sequencing of Proteus mirabilis AR_0155.</title>
        <authorList>
            <person name="Conlan S."/>
            <person name="Thomas P.J."/>
            <person name="Mullikin J."/>
            <person name="Frank K.M."/>
            <person name="Segre J.A."/>
        </authorList>
    </citation>
    <scope>NUCLEOTIDE SEQUENCE [LARGE SCALE GENOMIC DNA]</scope>
    <source>
        <strain evidence="1 2">AR_0155</strain>
    </source>
</reference>
<dbReference type="EMBL" id="CP021694">
    <property type="protein sequence ID" value="ARX34069.1"/>
    <property type="molecule type" value="Genomic_DNA"/>
</dbReference>
<evidence type="ECO:0000313" key="1">
    <source>
        <dbReference type="EMBL" id="ARX34069.1"/>
    </source>
</evidence>
<gene>
    <name evidence="1" type="ORF">AM402_07855</name>
</gene>
<sequence length="145" mass="16291">MPVSKFTFSQRSKNNLIGVNDQLVKVIYRALEISPADFSVIQGVRELAEQRKNVAKGVSQTMNSRHLVECPIDGVCEGNAVDILPSIIKPGMDWKPEYFDPVLNAIKQAGDELGVKLRFGKNWKSDPSLPVETRFPDYPHIEIPR</sequence>
<dbReference type="SUPFAM" id="SSF55166">
    <property type="entry name" value="Hedgehog/DD-peptidase"/>
    <property type="match status" value="1"/>
</dbReference>
<protein>
    <submittedName>
        <fullName evidence="1">Peptidase M15</fullName>
    </submittedName>
</protein>
<proteinExistence type="predicted"/>
<organism evidence="1 2">
    <name type="scientific">Proteus mirabilis</name>
    <dbReference type="NCBI Taxonomy" id="584"/>
    <lineage>
        <taxon>Bacteria</taxon>
        <taxon>Pseudomonadati</taxon>
        <taxon>Pseudomonadota</taxon>
        <taxon>Gammaproteobacteria</taxon>
        <taxon>Enterobacterales</taxon>
        <taxon>Morganellaceae</taxon>
        <taxon>Proteus</taxon>
    </lineage>
</organism>
<dbReference type="Proteomes" id="UP000195540">
    <property type="component" value="Chromosome"/>
</dbReference>
<dbReference type="RefSeq" id="WP_080972377.1">
    <property type="nucleotide sequence ID" value="NZ_CAXOLK010000003.1"/>
</dbReference>